<protein>
    <submittedName>
        <fullName evidence="2">Non-heme chloroperoxidase</fullName>
        <ecNumber evidence="2">1.11.1.10</ecNumber>
    </submittedName>
</protein>
<dbReference type="RefSeq" id="WP_328986820.1">
    <property type="nucleotide sequence ID" value="NZ_CP121472.1"/>
</dbReference>
<reference evidence="2 3" key="1">
    <citation type="journal article" date="2023" name="Microorganisms">
        <title>Thiorhodovibrio frisius and Trv. litoralis spp. nov., Two Novel Members from a Clade of Fastidious Purple Sulfur Bacteria That Exhibit Unique Red-Shifted Light-Harvesting Capabilities.</title>
        <authorList>
            <person name="Methner A."/>
            <person name="Kuzyk S.B."/>
            <person name="Petersen J."/>
            <person name="Bauer S."/>
            <person name="Brinkmann H."/>
            <person name="Sichau K."/>
            <person name="Wanner G."/>
            <person name="Wolf J."/>
            <person name="Neumann-Schaal M."/>
            <person name="Henke P."/>
            <person name="Tank M."/>
            <person name="Sproer C."/>
            <person name="Bunk B."/>
            <person name="Overmann J."/>
        </authorList>
    </citation>
    <scope>NUCLEOTIDE SEQUENCE [LARGE SCALE GENOMIC DNA]</scope>
    <source>
        <strain evidence="2 3">DSM 6702</strain>
    </source>
</reference>
<dbReference type="SUPFAM" id="SSF53474">
    <property type="entry name" value="alpha/beta-Hydrolases"/>
    <property type="match status" value="1"/>
</dbReference>
<dbReference type="InterPro" id="IPR000073">
    <property type="entry name" value="AB_hydrolase_1"/>
</dbReference>
<evidence type="ECO:0000259" key="1">
    <source>
        <dbReference type="Pfam" id="PF00561"/>
    </source>
</evidence>
<keyword evidence="2" id="KW-0575">Peroxidase</keyword>
<dbReference type="Gene3D" id="3.40.50.1820">
    <property type="entry name" value="alpha/beta hydrolase"/>
    <property type="match status" value="1"/>
</dbReference>
<sequence>MPATSLFSCHGADGRRIAWHEFGQPDGRPVVYCHGFPSSGREAALLHQPALALGLRLIAPDRPGYGGSDDLPGRELRDWPADLATLADHLQLERFALLGLSGGGPYAVACAWRLPERLSALVLACPLGPVYRPEVLAAMNPPARASLALARRLPWLAQQVYGGPTPWVLARWPGLVERVRTLNLPPNDLIALAEGENQAILNSTIGDAMALGAPGARRDLHLYTHDWRIPFDAIQAQAPIRIWHGAADATVPAAHGRWYRDHLPGATLTTLPDQGHFSLPIHFGERILGDLLTDD</sequence>
<accession>A0ABZ0S7I6</accession>
<evidence type="ECO:0000313" key="3">
    <source>
        <dbReference type="Proteomes" id="UP001432180"/>
    </source>
</evidence>
<dbReference type="PANTHER" id="PTHR43433:SF10">
    <property type="entry name" value="AB HYDROLASE-1 DOMAIN-CONTAINING PROTEIN"/>
    <property type="match status" value="1"/>
</dbReference>
<dbReference type="Proteomes" id="UP001432180">
    <property type="component" value="Chromosome"/>
</dbReference>
<dbReference type="PRINTS" id="PR00111">
    <property type="entry name" value="ABHYDROLASE"/>
</dbReference>
<dbReference type="InterPro" id="IPR029058">
    <property type="entry name" value="AB_hydrolase_fold"/>
</dbReference>
<dbReference type="InterPro" id="IPR050471">
    <property type="entry name" value="AB_hydrolase"/>
</dbReference>
<organism evidence="2 3">
    <name type="scientific">Thiorhodovibrio winogradskyi</name>
    <dbReference type="NCBI Taxonomy" id="77007"/>
    <lineage>
        <taxon>Bacteria</taxon>
        <taxon>Pseudomonadati</taxon>
        <taxon>Pseudomonadota</taxon>
        <taxon>Gammaproteobacteria</taxon>
        <taxon>Chromatiales</taxon>
        <taxon>Chromatiaceae</taxon>
        <taxon>Thiorhodovibrio</taxon>
    </lineage>
</organism>
<name>A0ABZ0S7I6_9GAMM</name>
<dbReference type="PANTHER" id="PTHR43433">
    <property type="entry name" value="HYDROLASE, ALPHA/BETA FOLD FAMILY PROTEIN"/>
    <property type="match status" value="1"/>
</dbReference>
<evidence type="ECO:0000313" key="2">
    <source>
        <dbReference type="EMBL" id="WPL16274.1"/>
    </source>
</evidence>
<dbReference type="Pfam" id="PF00561">
    <property type="entry name" value="Abhydrolase_1"/>
    <property type="match status" value="1"/>
</dbReference>
<keyword evidence="3" id="KW-1185">Reference proteome</keyword>
<dbReference type="EC" id="1.11.1.10" evidence="2"/>
<dbReference type="GO" id="GO:0016691">
    <property type="term" value="F:chloride peroxidase activity"/>
    <property type="evidence" value="ECO:0007669"/>
    <property type="project" value="UniProtKB-EC"/>
</dbReference>
<dbReference type="EMBL" id="CP121472">
    <property type="protein sequence ID" value="WPL16274.1"/>
    <property type="molecule type" value="Genomic_DNA"/>
</dbReference>
<keyword evidence="2" id="KW-0560">Oxidoreductase</keyword>
<proteinExistence type="predicted"/>
<feature type="domain" description="AB hydrolase-1" evidence="1">
    <location>
        <begin position="29"/>
        <end position="279"/>
    </location>
</feature>
<gene>
    <name evidence="2" type="primary">cpo</name>
    <name evidence="2" type="ORF">Thiowin_01227</name>
</gene>